<dbReference type="InterPro" id="IPR036322">
    <property type="entry name" value="WD40_repeat_dom_sf"/>
</dbReference>
<evidence type="ECO:0000256" key="6">
    <source>
        <dbReference type="PROSITE-ProRule" id="PRU00221"/>
    </source>
</evidence>
<dbReference type="PANTHER" id="PTHR13720">
    <property type="entry name" value="WD-40 REPEAT PROTEIN"/>
    <property type="match status" value="1"/>
</dbReference>
<evidence type="ECO:0000256" key="2">
    <source>
        <dbReference type="ARBA" id="ARBA00022574"/>
    </source>
</evidence>
<accession>A0AAV7JC81</accession>
<keyword evidence="2 6" id="KW-0853">WD repeat</keyword>
<dbReference type="AlphaFoldDB" id="A0AAV7JC81"/>
<dbReference type="InterPro" id="IPR050630">
    <property type="entry name" value="WD_repeat_EMAP"/>
</dbReference>
<dbReference type="Pfam" id="PF00400">
    <property type="entry name" value="WD40"/>
    <property type="match status" value="3"/>
</dbReference>
<dbReference type="SUPFAM" id="SSF47473">
    <property type="entry name" value="EF-hand"/>
    <property type="match status" value="1"/>
</dbReference>
<dbReference type="InterPro" id="IPR001680">
    <property type="entry name" value="WD40_rpt"/>
</dbReference>
<evidence type="ECO:0000256" key="5">
    <source>
        <dbReference type="ARBA" id="ARBA00040994"/>
    </source>
</evidence>
<evidence type="ECO:0000256" key="1">
    <source>
        <dbReference type="ARBA" id="ARBA00004138"/>
    </source>
</evidence>
<dbReference type="SUPFAM" id="SSF50978">
    <property type="entry name" value="WD40 repeat-like"/>
    <property type="match status" value="1"/>
</dbReference>
<comment type="caution">
    <text evidence="7">The sequence shown here is derived from an EMBL/GenBank/DDBJ whole genome shotgun (WGS) entry which is preliminary data.</text>
</comment>
<comment type="subcellular location">
    <subcellularLocation>
        <location evidence="1">Cell projection</location>
        <location evidence="1">Cilium</location>
    </subcellularLocation>
</comment>
<dbReference type="Proteomes" id="UP001165289">
    <property type="component" value="Unassembled WGS sequence"/>
</dbReference>
<keyword evidence="4" id="KW-0966">Cell projection</keyword>
<dbReference type="InterPro" id="IPR011047">
    <property type="entry name" value="Quinoprotein_ADH-like_sf"/>
</dbReference>
<dbReference type="SUPFAM" id="SSF50998">
    <property type="entry name" value="Quinoprotein alcohol dehydrogenase-like"/>
    <property type="match status" value="1"/>
</dbReference>
<gene>
    <name evidence="7" type="ORF">LOD99_9465</name>
</gene>
<reference evidence="7 8" key="1">
    <citation type="journal article" date="2023" name="BMC Biol.">
        <title>The compact genome of the sponge Oopsacas minuta (Hexactinellida) is lacking key metazoan core genes.</title>
        <authorList>
            <person name="Santini S."/>
            <person name="Schenkelaars Q."/>
            <person name="Jourda C."/>
            <person name="Duchesne M."/>
            <person name="Belahbib H."/>
            <person name="Rocher C."/>
            <person name="Selva M."/>
            <person name="Riesgo A."/>
            <person name="Vervoort M."/>
            <person name="Leys S.P."/>
            <person name="Kodjabachian L."/>
            <person name="Le Bivic A."/>
            <person name="Borchiellini C."/>
            <person name="Claverie J.M."/>
            <person name="Renard E."/>
        </authorList>
    </citation>
    <scope>NUCLEOTIDE SEQUENCE [LARGE SCALE GENOMIC DNA]</scope>
    <source>
        <strain evidence="7">SPO-2</strain>
    </source>
</reference>
<dbReference type="InterPro" id="IPR015943">
    <property type="entry name" value="WD40/YVTN_repeat-like_dom_sf"/>
</dbReference>
<dbReference type="EMBL" id="JAKMXF010000362">
    <property type="protein sequence ID" value="KAI6646114.1"/>
    <property type="molecule type" value="Genomic_DNA"/>
</dbReference>
<dbReference type="SMART" id="SM00320">
    <property type="entry name" value="WD40"/>
    <property type="match status" value="7"/>
</dbReference>
<proteinExistence type="predicted"/>
<feature type="repeat" description="WD" evidence="6">
    <location>
        <begin position="378"/>
        <end position="419"/>
    </location>
</feature>
<sequence>MSSDKHKPTDHHCLSMHWAYGLNTQVPAHNMTLSDSRTSVLYSCSNTAVWYDCLAEREVLLQGHRNEITCVAVSADKKWVVTADAQETVSSCSVIVWDMRVMDREKGPEATPVQILYKPLYGGCTSIDLNSDSKFLATLSCAGQQGEEIGSQVLSIWEWSVSDPSPLHEVILNDISAGGQLMQVLFNKSDNSQLLCTGRSEVAFVEWNKLSYKSSVQTASGQDFNRAIGEFTLSQFVPDSPNVLTLTSEGNILVWTSPSQVGVQLKRVLKLYQHSEGVALTCIQSLYSYLVLGNARGEVSFLDRDLKLTQWKEKVAAGPINSISFAMSVSERKLQKHQLPRETTIQQSKFSVPNFMAGTMDSELVHVTGDGHSIDKLKEEHSSFLCALSAHPSQDLVAMGGYSGKLKVWDYTRHKVLATRQFPSDCLVFCLTYDSSGGGLAVGMLDGTLYVLDSITLCTVSGPLKFSHECVTKIVFSPDNRYLALCDADCCVVVFSGTAAVGGSNGKTVDWTYSYLAKYRSHYKPIVDILFYSEGGKNPISLYSLGWDRLLIRYDLATTSENDLVIGEMVRIEQSACPTCFLPYPPLTKESFFLVANNQFKLRLYNSSTAMCRHTVLGPAYGDPLQRMVMLPQPVVRSKKGEQVTRYMAFITHDKVGMAVIPLSGNPYHYMATIAHPGQVVNLVTSHDGRYVFTAGGEDCCAFQWRVNPGILEAHLRLGGTDMNPFYELLEGGRSGEFYREMEEQFYYAQLRSQGIEHNSERQVSTTIFIDQIPSVLRALGFFPSEQEIADLLNEVKFSEYVETGQHSTSIDLEGFIRLFVNHRPAYGLHPFHLEEALQLLGDGADGVDRGEFLEMLENGGERMTEAELADCLATVLGLTSGDDPDLTDPPSSIDDDSFGTLLPEEITADKLSEKLLGVN</sequence>
<dbReference type="Gene3D" id="2.130.10.10">
    <property type="entry name" value="YVTN repeat-like/Quinoprotein amine dehydrogenase"/>
    <property type="match status" value="2"/>
</dbReference>
<evidence type="ECO:0000256" key="4">
    <source>
        <dbReference type="ARBA" id="ARBA00023273"/>
    </source>
</evidence>
<evidence type="ECO:0000313" key="7">
    <source>
        <dbReference type="EMBL" id="KAI6646114.1"/>
    </source>
</evidence>
<dbReference type="PANTHER" id="PTHR13720:SF13">
    <property type="entry name" value="CILIA- AND FLAGELLA-ASSOCIATED PROTEIN 251"/>
    <property type="match status" value="1"/>
</dbReference>
<dbReference type="Gene3D" id="1.10.238.10">
    <property type="entry name" value="EF-hand"/>
    <property type="match status" value="1"/>
</dbReference>
<name>A0AAV7JC81_9METZ</name>
<evidence type="ECO:0000256" key="3">
    <source>
        <dbReference type="ARBA" id="ARBA00022737"/>
    </source>
</evidence>
<keyword evidence="3" id="KW-0677">Repeat</keyword>
<organism evidence="7 8">
    <name type="scientific">Oopsacas minuta</name>
    <dbReference type="NCBI Taxonomy" id="111878"/>
    <lineage>
        <taxon>Eukaryota</taxon>
        <taxon>Metazoa</taxon>
        <taxon>Porifera</taxon>
        <taxon>Hexactinellida</taxon>
        <taxon>Hexasterophora</taxon>
        <taxon>Lyssacinosida</taxon>
        <taxon>Leucopsacidae</taxon>
        <taxon>Oopsacas</taxon>
    </lineage>
</organism>
<dbReference type="GO" id="GO:0031514">
    <property type="term" value="C:motile cilium"/>
    <property type="evidence" value="ECO:0007669"/>
    <property type="project" value="TreeGrafter"/>
</dbReference>
<protein>
    <recommendedName>
        <fullName evidence="5">Cilia- and flagella-associated protein 251</fullName>
    </recommendedName>
</protein>
<keyword evidence="8" id="KW-1185">Reference proteome</keyword>
<dbReference type="PROSITE" id="PS50082">
    <property type="entry name" value="WD_REPEATS_2"/>
    <property type="match status" value="1"/>
</dbReference>
<dbReference type="InterPro" id="IPR011992">
    <property type="entry name" value="EF-hand-dom_pair"/>
</dbReference>
<evidence type="ECO:0000313" key="8">
    <source>
        <dbReference type="Proteomes" id="UP001165289"/>
    </source>
</evidence>